<dbReference type="OrthoDB" id="1433018at2"/>
<dbReference type="InterPro" id="IPR036102">
    <property type="entry name" value="OsmC/Ohrsf"/>
</dbReference>
<proteinExistence type="predicted"/>
<evidence type="ECO:0008006" key="3">
    <source>
        <dbReference type="Google" id="ProtNLM"/>
    </source>
</evidence>
<keyword evidence="2" id="KW-1185">Reference proteome</keyword>
<protein>
    <recommendedName>
        <fullName evidence="3">OsmC family protein</fullName>
    </recommendedName>
</protein>
<comment type="caution">
    <text evidence="1">The sequence shown here is derived from an EMBL/GenBank/DDBJ whole genome shotgun (WGS) entry which is preliminary data.</text>
</comment>
<dbReference type="InterPro" id="IPR003718">
    <property type="entry name" value="OsmC/Ohr_fam"/>
</dbReference>
<dbReference type="Pfam" id="PF02566">
    <property type="entry name" value="OsmC"/>
    <property type="match status" value="1"/>
</dbReference>
<dbReference type="RefSeq" id="WP_057748254.1">
    <property type="nucleotide sequence ID" value="NZ_AZER01000005.1"/>
</dbReference>
<evidence type="ECO:0000313" key="1">
    <source>
        <dbReference type="EMBL" id="KRL28493.1"/>
    </source>
</evidence>
<dbReference type="InterPro" id="IPR052924">
    <property type="entry name" value="OsmC/Ohr_hydroprdx_reductase"/>
</dbReference>
<dbReference type="EMBL" id="AZER01000005">
    <property type="protein sequence ID" value="KRL28493.1"/>
    <property type="molecule type" value="Genomic_DNA"/>
</dbReference>
<dbReference type="Proteomes" id="UP000051445">
    <property type="component" value="Unassembled WGS sequence"/>
</dbReference>
<reference evidence="1 2" key="1">
    <citation type="journal article" date="2015" name="Genome Announc.">
        <title>Expanding the biotechnology potential of lactobacilli through comparative genomics of 213 strains and associated genera.</title>
        <authorList>
            <person name="Sun Z."/>
            <person name="Harris H.M."/>
            <person name="McCann A."/>
            <person name="Guo C."/>
            <person name="Argimon S."/>
            <person name="Zhang W."/>
            <person name="Yang X."/>
            <person name="Jeffery I.B."/>
            <person name="Cooney J.C."/>
            <person name="Kagawa T.F."/>
            <person name="Liu W."/>
            <person name="Song Y."/>
            <person name="Salvetti E."/>
            <person name="Wrobel A."/>
            <person name="Rasinkangas P."/>
            <person name="Parkhill J."/>
            <person name="Rea M.C."/>
            <person name="O'Sullivan O."/>
            <person name="Ritari J."/>
            <person name="Douillard F.P."/>
            <person name="Paul Ross R."/>
            <person name="Yang R."/>
            <person name="Briner A.E."/>
            <person name="Felis G.E."/>
            <person name="de Vos W.M."/>
            <person name="Barrangou R."/>
            <person name="Klaenhammer T.R."/>
            <person name="Caufield P.W."/>
            <person name="Cui Y."/>
            <person name="Zhang H."/>
            <person name="O'Toole P.W."/>
        </authorList>
    </citation>
    <scope>NUCLEOTIDE SEQUENCE [LARGE SCALE GENOMIC DNA]</scope>
    <source>
        <strain evidence="1 2">DSM 13145</strain>
    </source>
</reference>
<sequence>MSLTTFSVTVNSTEQQHRYQATSGSKFSITFDAPRAHGGTNTGVTPIEGLLEALGACESVVAGTFHRAHHFDFSSLYLVITGTHSDNRPGIDEIHFTTHFRSPSTKSEITKFADFMDKTCPVHDNLTNAVPIKTVGIKVIK</sequence>
<dbReference type="SUPFAM" id="SSF82784">
    <property type="entry name" value="OsmC-like"/>
    <property type="match status" value="1"/>
</dbReference>
<dbReference type="AlphaFoldDB" id="A0A0R1P7Q7"/>
<dbReference type="InterPro" id="IPR015946">
    <property type="entry name" value="KH_dom-like_a/b"/>
</dbReference>
<dbReference type="Gene3D" id="3.30.300.20">
    <property type="match status" value="1"/>
</dbReference>
<dbReference type="PATRIC" id="fig|1423746.3.peg.8"/>
<dbReference type="PANTHER" id="PTHR35368:SF1">
    <property type="entry name" value="HYDROPEROXIDE REDUCTASE"/>
    <property type="match status" value="1"/>
</dbReference>
<dbReference type="PANTHER" id="PTHR35368">
    <property type="entry name" value="HYDROPEROXIDE REDUCTASE"/>
    <property type="match status" value="1"/>
</dbReference>
<dbReference type="STRING" id="1423746.FD27_GL000008"/>
<gene>
    <name evidence="1" type="ORF">FD27_GL000008</name>
</gene>
<name>A0A0R1P7Q7_9LACO</name>
<organism evidence="1 2">
    <name type="scientific">Limosilactobacillus frumenti DSM 13145</name>
    <dbReference type="NCBI Taxonomy" id="1423746"/>
    <lineage>
        <taxon>Bacteria</taxon>
        <taxon>Bacillati</taxon>
        <taxon>Bacillota</taxon>
        <taxon>Bacilli</taxon>
        <taxon>Lactobacillales</taxon>
        <taxon>Lactobacillaceae</taxon>
        <taxon>Limosilactobacillus</taxon>
    </lineage>
</organism>
<evidence type="ECO:0000313" key="2">
    <source>
        <dbReference type="Proteomes" id="UP000051445"/>
    </source>
</evidence>
<accession>A0A0R1P7Q7</accession>